<evidence type="ECO:0000313" key="14">
    <source>
        <dbReference type="RefSeq" id="XP_034244697.1"/>
    </source>
</evidence>
<dbReference type="InterPro" id="IPR050476">
    <property type="entry name" value="Insect_CytP450_Detox"/>
</dbReference>
<evidence type="ECO:0000256" key="10">
    <source>
        <dbReference type="ARBA" id="ARBA00023004"/>
    </source>
</evidence>
<reference evidence="14" key="1">
    <citation type="submission" date="2025-08" db="UniProtKB">
        <authorList>
            <consortium name="RefSeq"/>
        </authorList>
    </citation>
    <scope>IDENTIFICATION</scope>
    <source>
        <tissue evidence="14">Total insect</tissue>
    </source>
</reference>
<dbReference type="Pfam" id="PF00067">
    <property type="entry name" value="p450"/>
    <property type="match status" value="1"/>
</dbReference>
<evidence type="ECO:0000256" key="6">
    <source>
        <dbReference type="ARBA" id="ARBA00022723"/>
    </source>
</evidence>
<evidence type="ECO:0000256" key="3">
    <source>
        <dbReference type="ARBA" id="ARBA00004406"/>
    </source>
</evidence>
<dbReference type="OrthoDB" id="2789670at2759"/>
<keyword evidence="9" id="KW-0560">Oxidoreductase</keyword>
<gene>
    <name evidence="14" type="primary">LOC117647182</name>
</gene>
<sequence length="252" mass="27893">MVDATSVLVAVLAVLVAAALWSRHRQGYWRKRGVPTPPGSLPFIGDMGPIVLGRRSFADHFTDQTRGHRDRGYCGMYMWGQPTLLVFDPEMVKQVVCKDFSSFHDRAPASVSAETDPLSQHLFSITGSKWRNLRNRLSPTFTSGKLKLMFPLMRDISDQLSVTVAGDVKKSGGEVDVALRRASSMNPSGSSCSSSFPSLLDEADGTFPAPLPRPPLMSVDGYVYQILCLSNVMSVNSYMYMRFGYFCKMLCL</sequence>
<accession>A0A6P8ZB33</accession>
<evidence type="ECO:0000256" key="1">
    <source>
        <dbReference type="ARBA" id="ARBA00001971"/>
    </source>
</evidence>
<dbReference type="GO" id="GO:0005506">
    <property type="term" value="F:iron ion binding"/>
    <property type="evidence" value="ECO:0007669"/>
    <property type="project" value="InterPro"/>
</dbReference>
<dbReference type="GO" id="GO:0020037">
    <property type="term" value="F:heme binding"/>
    <property type="evidence" value="ECO:0007669"/>
    <property type="project" value="InterPro"/>
</dbReference>
<dbReference type="InterPro" id="IPR036396">
    <property type="entry name" value="Cyt_P450_sf"/>
</dbReference>
<keyword evidence="5" id="KW-0349">Heme</keyword>
<evidence type="ECO:0000256" key="12">
    <source>
        <dbReference type="ARBA" id="ARBA00023136"/>
    </source>
</evidence>
<evidence type="ECO:0000256" key="7">
    <source>
        <dbReference type="ARBA" id="ARBA00022824"/>
    </source>
</evidence>
<evidence type="ECO:0000256" key="5">
    <source>
        <dbReference type="ARBA" id="ARBA00022617"/>
    </source>
</evidence>
<dbReference type="GO" id="GO:0004497">
    <property type="term" value="F:monooxygenase activity"/>
    <property type="evidence" value="ECO:0007669"/>
    <property type="project" value="UniProtKB-KW"/>
</dbReference>
<dbReference type="InterPro" id="IPR001128">
    <property type="entry name" value="Cyt_P450"/>
</dbReference>
<comment type="similarity">
    <text evidence="4">Belongs to the cytochrome P450 family.</text>
</comment>
<keyword evidence="6" id="KW-0479">Metal-binding</keyword>
<keyword evidence="12" id="KW-0472">Membrane</keyword>
<dbReference type="Gene3D" id="1.10.630.10">
    <property type="entry name" value="Cytochrome P450"/>
    <property type="match status" value="1"/>
</dbReference>
<evidence type="ECO:0000256" key="9">
    <source>
        <dbReference type="ARBA" id="ARBA00023002"/>
    </source>
</evidence>
<keyword evidence="7" id="KW-0256">Endoplasmic reticulum</keyword>
<proteinExistence type="inferred from homology"/>
<dbReference type="RefSeq" id="XP_034244697.1">
    <property type="nucleotide sequence ID" value="XM_034388806.1"/>
</dbReference>
<keyword evidence="10" id="KW-0408">Iron</keyword>
<dbReference type="GO" id="GO:0005789">
    <property type="term" value="C:endoplasmic reticulum membrane"/>
    <property type="evidence" value="ECO:0007669"/>
    <property type="project" value="UniProtKB-SubCell"/>
</dbReference>
<organism evidence="14">
    <name type="scientific">Thrips palmi</name>
    <name type="common">Melon thrips</name>
    <dbReference type="NCBI Taxonomy" id="161013"/>
    <lineage>
        <taxon>Eukaryota</taxon>
        <taxon>Metazoa</taxon>
        <taxon>Ecdysozoa</taxon>
        <taxon>Arthropoda</taxon>
        <taxon>Hexapoda</taxon>
        <taxon>Insecta</taxon>
        <taxon>Pterygota</taxon>
        <taxon>Neoptera</taxon>
        <taxon>Paraneoptera</taxon>
        <taxon>Thysanoptera</taxon>
        <taxon>Terebrantia</taxon>
        <taxon>Thripoidea</taxon>
        <taxon>Thripidae</taxon>
        <taxon>Thrips</taxon>
    </lineage>
</organism>
<dbReference type="PANTHER" id="PTHR24292:SF45">
    <property type="entry name" value="CYTOCHROME P450 6G1-RELATED"/>
    <property type="match status" value="1"/>
</dbReference>
<evidence type="ECO:0000256" key="11">
    <source>
        <dbReference type="ARBA" id="ARBA00023033"/>
    </source>
</evidence>
<evidence type="ECO:0000256" key="2">
    <source>
        <dbReference type="ARBA" id="ARBA00004174"/>
    </source>
</evidence>
<dbReference type="GO" id="GO:0016705">
    <property type="term" value="F:oxidoreductase activity, acting on paired donors, with incorporation or reduction of molecular oxygen"/>
    <property type="evidence" value="ECO:0007669"/>
    <property type="project" value="InterPro"/>
</dbReference>
<dbReference type="GeneID" id="117647182"/>
<keyword evidence="8" id="KW-0492">Microsome</keyword>
<comment type="subcellular location">
    <subcellularLocation>
        <location evidence="3">Endoplasmic reticulum membrane</location>
        <topology evidence="3">Peripheral membrane protein</topology>
    </subcellularLocation>
    <subcellularLocation>
        <location evidence="2">Microsome membrane</location>
        <topology evidence="2">Peripheral membrane protein</topology>
    </subcellularLocation>
</comment>
<keyword evidence="13" id="KW-1185">Reference proteome</keyword>
<keyword evidence="11" id="KW-0503">Monooxygenase</keyword>
<comment type="cofactor">
    <cofactor evidence="1">
        <name>heme</name>
        <dbReference type="ChEBI" id="CHEBI:30413"/>
    </cofactor>
</comment>
<dbReference type="AlphaFoldDB" id="A0A6P8ZB33"/>
<dbReference type="Proteomes" id="UP000515158">
    <property type="component" value="Unplaced"/>
</dbReference>
<protein>
    <submittedName>
        <fullName evidence="14">Cytochrome P450 6k1-like</fullName>
    </submittedName>
</protein>
<dbReference type="PANTHER" id="PTHR24292">
    <property type="entry name" value="CYTOCHROME P450"/>
    <property type="match status" value="1"/>
</dbReference>
<dbReference type="InParanoid" id="A0A6P8ZB33"/>
<evidence type="ECO:0000313" key="13">
    <source>
        <dbReference type="Proteomes" id="UP000515158"/>
    </source>
</evidence>
<evidence type="ECO:0000256" key="4">
    <source>
        <dbReference type="ARBA" id="ARBA00010617"/>
    </source>
</evidence>
<evidence type="ECO:0000256" key="8">
    <source>
        <dbReference type="ARBA" id="ARBA00022848"/>
    </source>
</evidence>
<dbReference type="KEGG" id="tpal:117647182"/>
<name>A0A6P8ZB33_THRPL</name>
<dbReference type="SUPFAM" id="SSF48264">
    <property type="entry name" value="Cytochrome P450"/>
    <property type="match status" value="1"/>
</dbReference>